<evidence type="ECO:0000313" key="2">
    <source>
        <dbReference type="EMBL" id="CAG8455806.1"/>
    </source>
</evidence>
<gene>
    <name evidence="2" type="ORF">PBRASI_LOCUS306</name>
</gene>
<keyword evidence="1" id="KW-1133">Transmembrane helix</keyword>
<dbReference type="EMBL" id="CAJVPI010000014">
    <property type="protein sequence ID" value="CAG8455806.1"/>
    <property type="molecule type" value="Genomic_DNA"/>
</dbReference>
<accession>A0A9N8VMR0</accession>
<sequence length="137" mass="14990">MSSNGLYSYVRPTTLHMIQGTINVAEGVSLFFNPGLAIQSPISAQLGQVQTAYRLLGIPMIALGHYHIVASMNDDEKFMKNTVLNRLLMCGLTGLYKYLGNDVPNVILYATMVDAVFALGSYAVADQAARPRHPRND</sequence>
<keyword evidence="1" id="KW-0812">Transmembrane</keyword>
<proteinExistence type="predicted"/>
<evidence type="ECO:0000256" key="1">
    <source>
        <dbReference type="SAM" id="Phobius"/>
    </source>
</evidence>
<dbReference type="AlphaFoldDB" id="A0A9N8VMR0"/>
<protein>
    <submittedName>
        <fullName evidence="2">9276_t:CDS:1</fullName>
    </submittedName>
</protein>
<reference evidence="2" key="1">
    <citation type="submission" date="2021-06" db="EMBL/GenBank/DDBJ databases">
        <authorList>
            <person name="Kallberg Y."/>
            <person name="Tangrot J."/>
            <person name="Rosling A."/>
        </authorList>
    </citation>
    <scope>NUCLEOTIDE SEQUENCE</scope>
    <source>
        <strain evidence="2">BR232B</strain>
    </source>
</reference>
<comment type="caution">
    <text evidence="2">The sequence shown here is derived from an EMBL/GenBank/DDBJ whole genome shotgun (WGS) entry which is preliminary data.</text>
</comment>
<keyword evidence="3" id="KW-1185">Reference proteome</keyword>
<keyword evidence="1" id="KW-0472">Membrane</keyword>
<dbReference type="Proteomes" id="UP000789739">
    <property type="component" value="Unassembled WGS sequence"/>
</dbReference>
<dbReference type="OrthoDB" id="2353926at2759"/>
<organism evidence="2 3">
    <name type="scientific">Paraglomus brasilianum</name>
    <dbReference type="NCBI Taxonomy" id="144538"/>
    <lineage>
        <taxon>Eukaryota</taxon>
        <taxon>Fungi</taxon>
        <taxon>Fungi incertae sedis</taxon>
        <taxon>Mucoromycota</taxon>
        <taxon>Glomeromycotina</taxon>
        <taxon>Glomeromycetes</taxon>
        <taxon>Paraglomerales</taxon>
        <taxon>Paraglomeraceae</taxon>
        <taxon>Paraglomus</taxon>
    </lineage>
</organism>
<feature type="transmembrane region" description="Helical" evidence="1">
    <location>
        <begin position="52"/>
        <end position="71"/>
    </location>
</feature>
<name>A0A9N8VMR0_9GLOM</name>
<feature type="transmembrane region" description="Helical" evidence="1">
    <location>
        <begin position="106"/>
        <end position="125"/>
    </location>
</feature>
<evidence type="ECO:0000313" key="3">
    <source>
        <dbReference type="Proteomes" id="UP000789739"/>
    </source>
</evidence>